<protein>
    <submittedName>
        <fullName evidence="1">WGS project CAEQ00000000 data, annotated contig 1246</fullName>
    </submittedName>
</protein>
<keyword evidence="2" id="KW-1185">Reference proteome</keyword>
<reference evidence="2" key="1">
    <citation type="submission" date="2011-07" db="EMBL/GenBank/DDBJ databases">
        <title>Divergent evolution of antigenic variation in African trypanosomes.</title>
        <authorList>
            <person name="Jackson A.P."/>
            <person name="Berry A."/>
            <person name="Allison H.C."/>
            <person name="Burton P."/>
            <person name="Anderson J."/>
            <person name="Aslett M."/>
            <person name="Brown R."/>
            <person name="Corton N."/>
            <person name="Harris D."/>
            <person name="Hauser H."/>
            <person name="Gamble J."/>
            <person name="Gilderthorp R."/>
            <person name="McQuillan J."/>
            <person name="Quail M.A."/>
            <person name="Sanders M."/>
            <person name="Van Tonder A."/>
            <person name="Ginger M.L."/>
            <person name="Donelson J.E."/>
            <person name="Field M.C."/>
            <person name="Barry J.D."/>
            <person name="Berriman M."/>
            <person name="Hertz-Fowler C."/>
        </authorList>
    </citation>
    <scope>NUCLEOTIDE SEQUENCE [LARGE SCALE GENOMIC DNA]</scope>
    <source>
        <strain evidence="2">IL3000</strain>
    </source>
</reference>
<gene>
    <name evidence="1" type="ORF">TCIL3000_0_31220</name>
</gene>
<dbReference type="Proteomes" id="UP000000702">
    <property type="component" value="Unassembled WGS sequence"/>
</dbReference>
<accession>F9W4X1</accession>
<evidence type="ECO:0000313" key="2">
    <source>
        <dbReference type="Proteomes" id="UP000000702"/>
    </source>
</evidence>
<name>F9W4X1_TRYCI</name>
<sequence>MNWSFPPAFFLFYFFKEERENKGPPLPKTKLENYHLDIQSPSKHCCSFTGKLFSTPPHCTFQALTQDHRRTTLTLFIHNALLVPGPQDAYRDRHPSLTAKQAKHAKRFPDQLEKGSGNDQGDLLRCLSSCCTVLVKYGHEQTIVEEVAKVGDNSPGGFPGC</sequence>
<dbReference type="VEuPathDB" id="TriTrypDB:TcIL3000_0_31220"/>
<organism evidence="1 2">
    <name type="scientific">Trypanosoma congolense (strain IL3000)</name>
    <dbReference type="NCBI Taxonomy" id="1068625"/>
    <lineage>
        <taxon>Eukaryota</taxon>
        <taxon>Discoba</taxon>
        <taxon>Euglenozoa</taxon>
        <taxon>Kinetoplastea</taxon>
        <taxon>Metakinetoplastina</taxon>
        <taxon>Trypanosomatida</taxon>
        <taxon>Trypanosomatidae</taxon>
        <taxon>Trypanosoma</taxon>
        <taxon>Nannomonas</taxon>
    </lineage>
</organism>
<dbReference type="EMBL" id="CAEQ01000625">
    <property type="protein sequence ID" value="CCD12218.1"/>
    <property type="molecule type" value="Genomic_DNA"/>
</dbReference>
<evidence type="ECO:0000313" key="1">
    <source>
        <dbReference type="EMBL" id="CCD12218.1"/>
    </source>
</evidence>
<proteinExistence type="predicted"/>
<reference evidence="1 2" key="2">
    <citation type="journal article" date="2012" name="Proc. Natl. Acad. Sci. U.S.A.">
        <title>Antigenic diversity is generated by distinct evolutionary mechanisms in African trypanosome species.</title>
        <authorList>
            <person name="Jackson A.P."/>
            <person name="Berry A."/>
            <person name="Aslett M."/>
            <person name="Allison H.C."/>
            <person name="Burton P."/>
            <person name="Vavrova-Anderson J."/>
            <person name="Brown R."/>
            <person name="Browne H."/>
            <person name="Corton N."/>
            <person name="Hauser H."/>
            <person name="Gamble J."/>
            <person name="Gilderthorp R."/>
            <person name="Marcello L."/>
            <person name="McQuillan J."/>
            <person name="Otto T.D."/>
            <person name="Quail M.A."/>
            <person name="Sanders M.J."/>
            <person name="van Tonder A."/>
            <person name="Ginger M.L."/>
            <person name="Field M.C."/>
            <person name="Barry J.D."/>
            <person name="Hertz-Fowler C."/>
            <person name="Berriman M."/>
        </authorList>
    </citation>
    <scope>NUCLEOTIDE SEQUENCE [LARGE SCALE GENOMIC DNA]</scope>
    <source>
        <strain evidence="1 2">IL3000</strain>
    </source>
</reference>
<dbReference type="AlphaFoldDB" id="F9W4X1"/>
<comment type="caution">
    <text evidence="1">The sequence shown here is derived from an EMBL/GenBank/DDBJ whole genome shotgun (WGS) entry which is preliminary data.</text>
</comment>